<dbReference type="Proteomes" id="UP000053989">
    <property type="component" value="Unassembled WGS sequence"/>
</dbReference>
<gene>
    <name evidence="2" type="ORF">SCLCIDRAFT_879689</name>
</gene>
<keyword evidence="1" id="KW-0472">Membrane</keyword>
<keyword evidence="1" id="KW-1133">Transmembrane helix</keyword>
<dbReference type="HOGENOM" id="CLU_2198551_0_0_1"/>
<dbReference type="EMBL" id="KN822008">
    <property type="protein sequence ID" value="KIM68556.1"/>
    <property type="molecule type" value="Genomic_DNA"/>
</dbReference>
<accession>A0A0C3EKV4</accession>
<protein>
    <submittedName>
        <fullName evidence="2">Uncharacterized protein</fullName>
    </submittedName>
</protein>
<feature type="transmembrane region" description="Helical" evidence="1">
    <location>
        <begin position="88"/>
        <end position="106"/>
    </location>
</feature>
<reference evidence="2 3" key="1">
    <citation type="submission" date="2014-04" db="EMBL/GenBank/DDBJ databases">
        <authorList>
            <consortium name="DOE Joint Genome Institute"/>
            <person name="Kuo A."/>
            <person name="Kohler A."/>
            <person name="Nagy L.G."/>
            <person name="Floudas D."/>
            <person name="Copeland A."/>
            <person name="Barry K.W."/>
            <person name="Cichocki N."/>
            <person name="Veneault-Fourrey C."/>
            <person name="LaButti K."/>
            <person name="Lindquist E.A."/>
            <person name="Lipzen A."/>
            <person name="Lundell T."/>
            <person name="Morin E."/>
            <person name="Murat C."/>
            <person name="Sun H."/>
            <person name="Tunlid A."/>
            <person name="Henrissat B."/>
            <person name="Grigoriev I.V."/>
            <person name="Hibbett D.S."/>
            <person name="Martin F."/>
            <person name="Nordberg H.P."/>
            <person name="Cantor M.N."/>
            <person name="Hua S.X."/>
        </authorList>
    </citation>
    <scope>NUCLEOTIDE SEQUENCE [LARGE SCALE GENOMIC DNA]</scope>
    <source>
        <strain evidence="2 3">Foug A</strain>
    </source>
</reference>
<dbReference type="AlphaFoldDB" id="A0A0C3EKV4"/>
<proteinExistence type="predicted"/>
<evidence type="ECO:0000313" key="3">
    <source>
        <dbReference type="Proteomes" id="UP000053989"/>
    </source>
</evidence>
<reference evidence="3" key="2">
    <citation type="submission" date="2015-01" db="EMBL/GenBank/DDBJ databases">
        <title>Evolutionary Origins and Diversification of the Mycorrhizal Mutualists.</title>
        <authorList>
            <consortium name="DOE Joint Genome Institute"/>
            <consortium name="Mycorrhizal Genomics Consortium"/>
            <person name="Kohler A."/>
            <person name="Kuo A."/>
            <person name="Nagy L.G."/>
            <person name="Floudas D."/>
            <person name="Copeland A."/>
            <person name="Barry K.W."/>
            <person name="Cichocki N."/>
            <person name="Veneault-Fourrey C."/>
            <person name="LaButti K."/>
            <person name="Lindquist E.A."/>
            <person name="Lipzen A."/>
            <person name="Lundell T."/>
            <person name="Morin E."/>
            <person name="Murat C."/>
            <person name="Riley R."/>
            <person name="Ohm R."/>
            <person name="Sun H."/>
            <person name="Tunlid A."/>
            <person name="Henrissat B."/>
            <person name="Grigoriev I.V."/>
            <person name="Hibbett D.S."/>
            <person name="Martin F."/>
        </authorList>
    </citation>
    <scope>NUCLEOTIDE SEQUENCE [LARGE SCALE GENOMIC DNA]</scope>
    <source>
        <strain evidence="3">Foug A</strain>
    </source>
</reference>
<dbReference type="InParanoid" id="A0A0C3EKV4"/>
<evidence type="ECO:0000256" key="1">
    <source>
        <dbReference type="SAM" id="Phobius"/>
    </source>
</evidence>
<evidence type="ECO:0000313" key="2">
    <source>
        <dbReference type="EMBL" id="KIM68556.1"/>
    </source>
</evidence>
<sequence>MIFSSSGDLPLTFTMHVVSSLLLPLIYKSTMLATPTCSQRLDRPPTCDGHDHLGSLPCPYHRRAATPTLTTTIISAWRRRQLHRHATTYADAAIPAISVIALYILVAT</sequence>
<name>A0A0C3EKV4_9AGAM</name>
<organism evidence="2 3">
    <name type="scientific">Scleroderma citrinum Foug A</name>
    <dbReference type="NCBI Taxonomy" id="1036808"/>
    <lineage>
        <taxon>Eukaryota</taxon>
        <taxon>Fungi</taxon>
        <taxon>Dikarya</taxon>
        <taxon>Basidiomycota</taxon>
        <taxon>Agaricomycotina</taxon>
        <taxon>Agaricomycetes</taxon>
        <taxon>Agaricomycetidae</taxon>
        <taxon>Boletales</taxon>
        <taxon>Sclerodermatineae</taxon>
        <taxon>Sclerodermataceae</taxon>
        <taxon>Scleroderma</taxon>
    </lineage>
</organism>
<keyword evidence="3" id="KW-1185">Reference proteome</keyword>
<keyword evidence="1" id="KW-0812">Transmembrane</keyword>